<dbReference type="CDD" id="cd00063">
    <property type="entry name" value="FN3"/>
    <property type="match status" value="1"/>
</dbReference>
<dbReference type="InterPro" id="IPR013783">
    <property type="entry name" value="Ig-like_fold"/>
</dbReference>
<dbReference type="InterPro" id="IPR007110">
    <property type="entry name" value="Ig-like_dom"/>
</dbReference>
<keyword evidence="5" id="KW-1185">Reference proteome</keyword>
<protein>
    <recommendedName>
        <fullName evidence="3">Ig-like domain-containing protein</fullName>
    </recommendedName>
</protein>
<dbReference type="EMBL" id="CAJPWZ010003084">
    <property type="protein sequence ID" value="CAG2251349.1"/>
    <property type="molecule type" value="Genomic_DNA"/>
</dbReference>
<evidence type="ECO:0000313" key="5">
    <source>
        <dbReference type="Proteomes" id="UP000683360"/>
    </source>
</evidence>
<evidence type="ECO:0000313" key="4">
    <source>
        <dbReference type="EMBL" id="CAG2251349.1"/>
    </source>
</evidence>
<dbReference type="InterPro" id="IPR003599">
    <property type="entry name" value="Ig_sub"/>
</dbReference>
<dbReference type="Gene3D" id="3.60.10.10">
    <property type="entry name" value="Endonuclease/exonuclease/phosphatase"/>
    <property type="match status" value="1"/>
</dbReference>
<gene>
    <name evidence="4" type="ORF">MEDL_63014</name>
</gene>
<dbReference type="InterPro" id="IPR013098">
    <property type="entry name" value="Ig_I-set"/>
</dbReference>
<dbReference type="SUPFAM" id="SSF48726">
    <property type="entry name" value="Immunoglobulin"/>
    <property type="match status" value="4"/>
</dbReference>
<dbReference type="GO" id="GO:0005886">
    <property type="term" value="C:plasma membrane"/>
    <property type="evidence" value="ECO:0007669"/>
    <property type="project" value="TreeGrafter"/>
</dbReference>
<keyword evidence="2" id="KW-0393">Immunoglobulin domain</keyword>
<dbReference type="Gene3D" id="2.60.40.10">
    <property type="entry name" value="Immunoglobulins"/>
    <property type="match status" value="4"/>
</dbReference>
<dbReference type="PROSITE" id="PS50835">
    <property type="entry name" value="IG_LIKE"/>
    <property type="match status" value="3"/>
</dbReference>
<dbReference type="SMART" id="SM00409">
    <property type="entry name" value="IG"/>
    <property type="match status" value="4"/>
</dbReference>
<feature type="domain" description="Ig-like" evidence="3">
    <location>
        <begin position="50"/>
        <end position="141"/>
    </location>
</feature>
<accession>A0A8S3UZB4</accession>
<dbReference type="GO" id="GO:0007411">
    <property type="term" value="P:axon guidance"/>
    <property type="evidence" value="ECO:0007669"/>
    <property type="project" value="TreeGrafter"/>
</dbReference>
<reference evidence="4" key="1">
    <citation type="submission" date="2021-03" db="EMBL/GenBank/DDBJ databases">
        <authorList>
            <person name="Bekaert M."/>
        </authorList>
    </citation>
    <scope>NUCLEOTIDE SEQUENCE</scope>
</reference>
<comment type="caution">
    <text evidence="4">The sequence shown here is derived from an EMBL/GenBank/DDBJ whole genome shotgun (WGS) entry which is preliminary data.</text>
</comment>
<organism evidence="4 5">
    <name type="scientific">Mytilus edulis</name>
    <name type="common">Blue mussel</name>
    <dbReference type="NCBI Taxonomy" id="6550"/>
    <lineage>
        <taxon>Eukaryota</taxon>
        <taxon>Metazoa</taxon>
        <taxon>Spiralia</taxon>
        <taxon>Lophotrochozoa</taxon>
        <taxon>Mollusca</taxon>
        <taxon>Bivalvia</taxon>
        <taxon>Autobranchia</taxon>
        <taxon>Pteriomorphia</taxon>
        <taxon>Mytilida</taxon>
        <taxon>Mytiloidea</taxon>
        <taxon>Mytilidae</taxon>
        <taxon>Mytilinae</taxon>
        <taxon>Mytilus</taxon>
    </lineage>
</organism>
<dbReference type="Proteomes" id="UP000683360">
    <property type="component" value="Unassembled WGS sequence"/>
</dbReference>
<keyword evidence="1" id="KW-0677">Repeat</keyword>
<dbReference type="SMART" id="SM00408">
    <property type="entry name" value="IGc2"/>
    <property type="match status" value="3"/>
</dbReference>
<dbReference type="GO" id="GO:0070593">
    <property type="term" value="P:dendrite self-avoidance"/>
    <property type="evidence" value="ECO:0007669"/>
    <property type="project" value="TreeGrafter"/>
</dbReference>
<dbReference type="InterPro" id="IPR036179">
    <property type="entry name" value="Ig-like_dom_sf"/>
</dbReference>
<feature type="domain" description="Ig-like" evidence="3">
    <location>
        <begin position="323"/>
        <end position="410"/>
    </location>
</feature>
<evidence type="ECO:0000256" key="2">
    <source>
        <dbReference type="ARBA" id="ARBA00023319"/>
    </source>
</evidence>
<dbReference type="SUPFAM" id="SSF49265">
    <property type="entry name" value="Fibronectin type III"/>
    <property type="match status" value="1"/>
</dbReference>
<dbReference type="GO" id="GO:0030424">
    <property type="term" value="C:axon"/>
    <property type="evidence" value="ECO:0007669"/>
    <property type="project" value="TreeGrafter"/>
</dbReference>
<feature type="domain" description="Ig-like" evidence="3">
    <location>
        <begin position="159"/>
        <end position="242"/>
    </location>
</feature>
<proteinExistence type="predicted"/>
<dbReference type="Pfam" id="PF13927">
    <property type="entry name" value="Ig_3"/>
    <property type="match status" value="2"/>
</dbReference>
<dbReference type="InterPro" id="IPR036116">
    <property type="entry name" value="FN3_sf"/>
</dbReference>
<dbReference type="GO" id="GO:0098632">
    <property type="term" value="F:cell-cell adhesion mediator activity"/>
    <property type="evidence" value="ECO:0007669"/>
    <property type="project" value="TreeGrafter"/>
</dbReference>
<name>A0A8S3UZB4_MYTED</name>
<dbReference type="PANTHER" id="PTHR10075">
    <property type="entry name" value="BASIGIN RELATED"/>
    <property type="match status" value="1"/>
</dbReference>
<dbReference type="OrthoDB" id="428111at2759"/>
<dbReference type="InterPro" id="IPR036691">
    <property type="entry name" value="Endo/exonu/phosph_ase_sf"/>
</dbReference>
<dbReference type="InterPro" id="IPR003598">
    <property type="entry name" value="Ig_sub2"/>
</dbReference>
<dbReference type="SUPFAM" id="SSF56219">
    <property type="entry name" value="DNase I-like"/>
    <property type="match status" value="1"/>
</dbReference>
<dbReference type="Pfam" id="PF07679">
    <property type="entry name" value="I-set"/>
    <property type="match status" value="1"/>
</dbReference>
<evidence type="ECO:0000256" key="1">
    <source>
        <dbReference type="ARBA" id="ARBA00022737"/>
    </source>
</evidence>
<sequence>MIGQYYMKLMLDSKPRETGLYSCVAVNTAQGIQVKSLVVQVKISAIETKPYIDVDISQNSSVMAPEGFPLVLNCAIGGFPKPLITWYKLQDVIVPDSRVRVLTNGSLEFVLLIQEDQGYYFCEGSNYLGHVRTQDVFVQVSYIDLLFQEEPESLYITAGQPVVLHCSPPISFPPANVSWYKNNQPMTYRTGEQAVYIVDPVVGIWNLFFTDIQKQDEGRYFCVASNNYAIPTSRTSKSADLQIGGGPVFLDPPVSTSVVTGEGTQMTCMGTNLLPPGTIVSSDNHGIHVAIVTWRHVGLYTCVASNIIEASTRDGRLSVHVLPRIQAINGDPVVYLNHELDLTCTVSGIPNPTMKWFHQDIAVVPSLDGRVTIPAQNKLFIKYVKVSDKGEYKCVAENLAGKTEFPITVTIIESPIPPVLTRAVSFTSTSVTLTWSPSTQKSNTPLSQYTIYYKKDSTVQLEWEIPAETNGQIRKYQVWYKIKGGNTGFWNTHGLNSHKIEDVDFVTYVNSFEIVGFVETLVSDSPGNLPDFSMPFTVKPIKRKRKGRASGGIAVYCKPHIRKGVKEIKRSKFSIWLKLDKQILGLSYTVYLCFCYIKPYMNKDDSELIFTQLQNDIMQFKHQGEILICGDFNARTGGLQDYIQNDDGNENFIDCPVPINYSPDIPLVRRQMDREKNIHGTLLMSLCKDLQLRLLNGRFLGDSLGFFTFYNSNGQSTVDYMYMLTTPNLFYCVQHFIVRSPVELSDHCLLSVCFKSCTQRETTLESLSDVGKFQWEHSMSDNYHDALLHKESVNDILDLMNNIDDENCDDIDFLVSSVNKIYVNAASKTLVLKKKSSRPSNKRKRAKPKKAWMSNDCLLLRKEVRSLGKRLQKDKNNANLRQTYSNCVKHYNKQKKSLKAEFYRTFISKLNSLEHKDSKSFWKSINNLKNNHQQAPSPLSKQEWVEHYKSLLNSDSELNFPDDLETSKDNHCSLDYPFTCNEVKKGITRLKSETPNGLQHCVDALQSFCIDWGLNVNTKKTQTMILSNSKNRSLLDKHYFYFGPQPLESAKEYKYLGIVFNNRGKLNIAAENLADKARKAYFALKSKLPYSNCIAVEKWVRLFNSLISPIMTYGSEIWISDFNINLDTADKLPFEKVQNMIMKNILGVHGKASNLALRTELELYPVCFISYKLMFKYYARLTDIEVGNNPKFDLLKSAFIEDKKLYTQKSSCWVQSLHKLKKLINFDSLQISHNVFEDSLKNFYKCKILGQLEHIKSNNTDLREKFDIFNNLNNDDDIKSTIYLLNPVNLVDTRQICNYLSQAFELRNKNLMSVGLP</sequence>
<dbReference type="InterPro" id="IPR003961">
    <property type="entry name" value="FN3_dom"/>
</dbReference>
<dbReference type="PANTHER" id="PTHR10075:SF14">
    <property type="entry name" value="CELL ADHESION MOLECULE DSCAM2-RELATED"/>
    <property type="match status" value="1"/>
</dbReference>
<dbReference type="GO" id="GO:0007156">
    <property type="term" value="P:homophilic cell adhesion via plasma membrane adhesion molecules"/>
    <property type="evidence" value="ECO:0007669"/>
    <property type="project" value="TreeGrafter"/>
</dbReference>
<evidence type="ECO:0000259" key="3">
    <source>
        <dbReference type="PROSITE" id="PS50835"/>
    </source>
</evidence>